<protein>
    <submittedName>
        <fullName evidence="2">Uncharacterized protein</fullName>
    </submittedName>
</protein>
<comment type="caution">
    <text evidence="2">The sequence shown here is derived from an EMBL/GenBank/DDBJ whole genome shotgun (WGS) entry which is preliminary data.</text>
</comment>
<evidence type="ECO:0000313" key="3">
    <source>
        <dbReference type="Proteomes" id="UP000484858"/>
    </source>
</evidence>
<dbReference type="Proteomes" id="UP000484858">
    <property type="component" value="Unassembled WGS sequence"/>
</dbReference>
<name>A0A829X0N4_GLUOY</name>
<dbReference type="EMBL" id="BARJ01000005">
    <property type="protein sequence ID" value="GEM16457.1"/>
    <property type="molecule type" value="Genomic_DNA"/>
</dbReference>
<feature type="region of interest" description="Disordered" evidence="1">
    <location>
        <begin position="36"/>
        <end position="77"/>
    </location>
</feature>
<proteinExistence type="predicted"/>
<sequence length="77" mass="8776">MFCPKTPLNSSGIRSLNHEEHRWMCGLTHLPVIADKGESSWPGTHRKLPKSRWAQKSTRMSAARRNKPLSRGPVLEE</sequence>
<evidence type="ECO:0000313" key="2">
    <source>
        <dbReference type="EMBL" id="GEM16457.1"/>
    </source>
</evidence>
<accession>A0A829X0N4</accession>
<evidence type="ECO:0000256" key="1">
    <source>
        <dbReference type="SAM" id="MobiDB-lite"/>
    </source>
</evidence>
<reference evidence="2 3" key="1">
    <citation type="submission" date="2013-04" db="EMBL/GenBank/DDBJ databases">
        <title>Gluconobacter oxydans NBRC 3293 whole genome sequence.</title>
        <authorList>
            <person name="Matsutani M."/>
            <person name="Yakushi T."/>
            <person name="Matsushita K."/>
        </authorList>
    </citation>
    <scope>NUCLEOTIDE SEQUENCE [LARGE SCALE GENOMIC DNA]</scope>
    <source>
        <strain evidence="2 3">NBRC 3293</strain>
    </source>
</reference>
<organism evidence="2 3">
    <name type="scientific">Gluconobacter oxydans NBRC 3293</name>
    <dbReference type="NCBI Taxonomy" id="1315969"/>
    <lineage>
        <taxon>Bacteria</taxon>
        <taxon>Pseudomonadati</taxon>
        <taxon>Pseudomonadota</taxon>
        <taxon>Alphaproteobacteria</taxon>
        <taxon>Acetobacterales</taxon>
        <taxon>Acetobacteraceae</taxon>
        <taxon>Gluconobacter</taxon>
    </lineage>
</organism>
<dbReference type="AlphaFoldDB" id="A0A829X0N4"/>
<gene>
    <name evidence="2" type="ORF">NBRC3293_0954</name>
</gene>